<proteinExistence type="inferred from homology"/>
<keyword evidence="6 8" id="KW-0472">Membrane</keyword>
<keyword evidence="2 8" id="KW-0813">Transport</keyword>
<evidence type="ECO:0000256" key="10">
    <source>
        <dbReference type="SAM" id="SignalP"/>
    </source>
</evidence>
<feature type="signal peptide" evidence="10">
    <location>
        <begin position="1"/>
        <end position="24"/>
    </location>
</feature>
<dbReference type="PANTHER" id="PTHR40980">
    <property type="entry name" value="PLUG DOMAIN-CONTAINING PROTEIN"/>
    <property type="match status" value="1"/>
</dbReference>
<dbReference type="CDD" id="cd01347">
    <property type="entry name" value="ligand_gated_channel"/>
    <property type="match status" value="1"/>
</dbReference>
<sequence length="895" mass="97772">MTFKHYALVSTALTGLLMASVATAQDQTAATTSADAPVEEVVIVGFRKSLADALRAKKDDIRVSDGISAEDIGKFPSENIAEAIQRIPGVQIGNVNGRGSTIAVRGLGPQYAYTTVNGQTFKSANFTDGFRFDVIQTELASGIQVIKSPTADMDAGGLAGTINIDTVRPLNLKGRTLVASVKAQNSELADADTTPKVTLTYGDKFLDGKLGVFLGAGYQKLNDRADYSFMDRWYTTTASNTFAAGSVAVPAGTVVPRRPRYRRIDRETERSQLNAAVQYRPSEDLEMGLTAIYSHDYTTYDVNQQVFLFGGLGTIQVNEVTNGLATKIVVNNFTTENNRQLETRDLKSSALTADFKYTGIENLTLKGVINYTEGKGYISEEAAILAITIPSATLDMSDPENVKFSTSVDLNDTASYAYNKLTRNEYPNGGQTRNDTDETSAQLDAKYWLDMGWLQSASVGLKYKKENFNRHRTRRDRLVLGYYPTAQFTPAFSYNDAVSGFLDGEGSFGTNWVVPDIDGYREMMAAEGVTIPLQFAPEATYGLERDIKSVYTMTDLKGDLFGFGVRGNVGIRVEKTDQTVNGYLTTPNPNSSADVRIAAGTYSTDKSYTNVLPSANFVVNLNPNLLVRASAAKVLVRPILDSSTSLATTINSSVSGGVTTYSIALGEADLEPLTANQGDLGIEWYYGKGNALSLSAFAKEVKNGTFDTFICPASFEGVALTDNGTDCVSANGSIYDINIKANDPSKNMIKGYEVNWQQSLDNLLPLDGFGVIANYTHVTQDKSAKFQLRNLSENTANLTGYWENSTFSARVSANYRSEYLQNSADSFFARETHIVKDRTQVDVVLGYTINEQMSLSFGAQNITNEKEDAYYLTDNIWQMTAVTGPSYYLSFQYKM</sequence>
<evidence type="ECO:0000259" key="12">
    <source>
        <dbReference type="Pfam" id="PF07715"/>
    </source>
</evidence>
<dbReference type="InterPro" id="IPR039426">
    <property type="entry name" value="TonB-dep_rcpt-like"/>
</dbReference>
<evidence type="ECO:0000256" key="1">
    <source>
        <dbReference type="ARBA" id="ARBA00004571"/>
    </source>
</evidence>
<dbReference type="SUPFAM" id="SSF56935">
    <property type="entry name" value="Porins"/>
    <property type="match status" value="1"/>
</dbReference>
<keyword evidence="13" id="KW-0675">Receptor</keyword>
<comment type="subcellular location">
    <subcellularLocation>
        <location evidence="1 8">Cell outer membrane</location>
        <topology evidence="1 8">Multi-pass membrane protein</topology>
    </subcellularLocation>
</comment>
<reference evidence="13" key="1">
    <citation type="journal article" date="2014" name="Int. J. Syst. Evol. Microbiol.">
        <title>Complete genome sequence of Corynebacterium casei LMG S-19264T (=DSM 44701T), isolated from a smear-ripened cheese.</title>
        <authorList>
            <consortium name="US DOE Joint Genome Institute (JGI-PGF)"/>
            <person name="Walter F."/>
            <person name="Albersmeier A."/>
            <person name="Kalinowski J."/>
            <person name="Ruckert C."/>
        </authorList>
    </citation>
    <scope>NUCLEOTIDE SEQUENCE</scope>
    <source>
        <strain evidence="13">KCTC 32296</strain>
    </source>
</reference>
<dbReference type="RefSeq" id="WP_189486517.1">
    <property type="nucleotide sequence ID" value="NZ_BMZB01000002.1"/>
</dbReference>
<dbReference type="Gene3D" id="2.170.130.10">
    <property type="entry name" value="TonB-dependent receptor, plug domain"/>
    <property type="match status" value="1"/>
</dbReference>
<dbReference type="PANTHER" id="PTHR40980:SF3">
    <property type="entry name" value="TONB-DEPENDENT RECEPTOR-LIKE BETA-BARREL DOMAIN-CONTAINING PROTEIN"/>
    <property type="match status" value="1"/>
</dbReference>
<gene>
    <name evidence="13" type="ORF">GCM10011273_22440</name>
</gene>
<evidence type="ECO:0000256" key="2">
    <source>
        <dbReference type="ARBA" id="ARBA00022448"/>
    </source>
</evidence>
<keyword evidence="3 8" id="KW-1134">Transmembrane beta strand</keyword>
<feature type="domain" description="TonB-dependent receptor-like beta-barrel" evidence="11">
    <location>
        <begin position="399"/>
        <end position="862"/>
    </location>
</feature>
<keyword evidence="4 8" id="KW-0812">Transmembrane</keyword>
<evidence type="ECO:0000256" key="8">
    <source>
        <dbReference type="PROSITE-ProRule" id="PRU01360"/>
    </source>
</evidence>
<dbReference type="InterPro" id="IPR000531">
    <property type="entry name" value="Beta-barrel_TonB"/>
</dbReference>
<dbReference type="Proteomes" id="UP000662572">
    <property type="component" value="Unassembled WGS sequence"/>
</dbReference>
<keyword evidence="14" id="KW-1185">Reference proteome</keyword>
<comment type="caution">
    <text evidence="13">The sequence shown here is derived from an EMBL/GenBank/DDBJ whole genome shotgun (WGS) entry which is preliminary data.</text>
</comment>
<dbReference type="EMBL" id="BMZB01000002">
    <property type="protein sequence ID" value="GGZ35443.1"/>
    <property type="molecule type" value="Genomic_DNA"/>
</dbReference>
<evidence type="ECO:0000313" key="14">
    <source>
        <dbReference type="Proteomes" id="UP000662572"/>
    </source>
</evidence>
<dbReference type="AlphaFoldDB" id="A0A918Q6Y4"/>
<feature type="chain" id="PRO_5037884963" evidence="10">
    <location>
        <begin position="25"/>
        <end position="895"/>
    </location>
</feature>
<evidence type="ECO:0000256" key="4">
    <source>
        <dbReference type="ARBA" id="ARBA00022692"/>
    </source>
</evidence>
<dbReference type="GO" id="GO:0009279">
    <property type="term" value="C:cell outer membrane"/>
    <property type="evidence" value="ECO:0007669"/>
    <property type="project" value="UniProtKB-SubCell"/>
</dbReference>
<keyword evidence="10" id="KW-0732">Signal</keyword>
<evidence type="ECO:0000256" key="6">
    <source>
        <dbReference type="ARBA" id="ARBA00023136"/>
    </source>
</evidence>
<keyword evidence="5 9" id="KW-0798">TonB box</keyword>
<comment type="similarity">
    <text evidence="8 9">Belongs to the TonB-dependent receptor family.</text>
</comment>
<feature type="domain" description="TonB-dependent receptor plug" evidence="12">
    <location>
        <begin position="65"/>
        <end position="161"/>
    </location>
</feature>
<dbReference type="InterPro" id="IPR036942">
    <property type="entry name" value="Beta-barrel_TonB_sf"/>
</dbReference>
<organism evidence="13 14">
    <name type="scientific">Asticcacaulis endophyticus</name>
    <dbReference type="NCBI Taxonomy" id="1395890"/>
    <lineage>
        <taxon>Bacteria</taxon>
        <taxon>Pseudomonadati</taxon>
        <taxon>Pseudomonadota</taxon>
        <taxon>Alphaproteobacteria</taxon>
        <taxon>Caulobacterales</taxon>
        <taxon>Caulobacteraceae</taxon>
        <taxon>Asticcacaulis</taxon>
    </lineage>
</organism>
<evidence type="ECO:0000259" key="11">
    <source>
        <dbReference type="Pfam" id="PF00593"/>
    </source>
</evidence>
<evidence type="ECO:0000313" key="13">
    <source>
        <dbReference type="EMBL" id="GGZ35443.1"/>
    </source>
</evidence>
<dbReference type="Gene3D" id="2.40.170.20">
    <property type="entry name" value="TonB-dependent receptor, beta-barrel domain"/>
    <property type="match status" value="1"/>
</dbReference>
<dbReference type="Pfam" id="PF07715">
    <property type="entry name" value="Plug"/>
    <property type="match status" value="1"/>
</dbReference>
<dbReference type="Pfam" id="PF00593">
    <property type="entry name" value="TonB_dep_Rec_b-barrel"/>
    <property type="match status" value="1"/>
</dbReference>
<accession>A0A918Q6Y4</accession>
<dbReference type="InterPro" id="IPR012910">
    <property type="entry name" value="Plug_dom"/>
</dbReference>
<evidence type="ECO:0000256" key="7">
    <source>
        <dbReference type="ARBA" id="ARBA00023237"/>
    </source>
</evidence>
<evidence type="ECO:0000256" key="3">
    <source>
        <dbReference type="ARBA" id="ARBA00022452"/>
    </source>
</evidence>
<dbReference type="InterPro" id="IPR037066">
    <property type="entry name" value="Plug_dom_sf"/>
</dbReference>
<keyword evidence="7 8" id="KW-0998">Cell outer membrane</keyword>
<evidence type="ECO:0000256" key="5">
    <source>
        <dbReference type="ARBA" id="ARBA00023077"/>
    </source>
</evidence>
<dbReference type="NCBIfam" id="TIGR01782">
    <property type="entry name" value="TonB-Xanth-Caul"/>
    <property type="match status" value="1"/>
</dbReference>
<dbReference type="InterPro" id="IPR010104">
    <property type="entry name" value="TonB_rcpt_bac"/>
</dbReference>
<evidence type="ECO:0000256" key="9">
    <source>
        <dbReference type="RuleBase" id="RU003357"/>
    </source>
</evidence>
<name>A0A918Q6Y4_9CAUL</name>
<dbReference type="PROSITE" id="PS52016">
    <property type="entry name" value="TONB_DEPENDENT_REC_3"/>
    <property type="match status" value="1"/>
</dbReference>
<reference evidence="13" key="2">
    <citation type="submission" date="2020-09" db="EMBL/GenBank/DDBJ databases">
        <authorList>
            <person name="Sun Q."/>
            <person name="Kim S."/>
        </authorList>
    </citation>
    <scope>NUCLEOTIDE SEQUENCE</scope>
    <source>
        <strain evidence="13">KCTC 32296</strain>
    </source>
</reference>
<protein>
    <submittedName>
        <fullName evidence="13">TonB-dependent receptor</fullName>
    </submittedName>
</protein>